<evidence type="ECO:0000313" key="3">
    <source>
        <dbReference type="Proteomes" id="UP000472240"/>
    </source>
</evidence>
<reference evidence="2 3" key="2">
    <citation type="journal article" date="2018" name="Annu Rev Anim Biosci">
        <title>Bat Biology, Genomes, and the Bat1K Project: To Generate Chromosome-Level Genomes for All Living Bat Species.</title>
        <authorList>
            <person name="Teeling E.C."/>
            <person name="Vernes S.C."/>
            <person name="Davalos L.M."/>
            <person name="Ray D.A."/>
            <person name="Gilbert M.T.P."/>
            <person name="Myers E."/>
        </authorList>
    </citation>
    <scope>NUCLEOTIDE SEQUENCE</scope>
</reference>
<keyword evidence="1" id="KW-1133">Transmembrane helix</keyword>
<proteinExistence type="predicted"/>
<reference evidence="3" key="3">
    <citation type="submission" date="2018-12" db="EMBL/GenBank/DDBJ databases">
        <title>G10K-VGP greater horseshoe bat female genome, primary haplotype.</title>
        <authorList>
            <person name="Teeling E."/>
            <person name="Myers G."/>
            <person name="Vernes S."/>
            <person name="Pippel M."/>
            <person name="Winkler S."/>
            <person name="Fedrigo O."/>
            <person name="Rhie A."/>
            <person name="Koren S."/>
            <person name="Phillippy A."/>
            <person name="Lewin H."/>
            <person name="Damas J."/>
            <person name="Howe K."/>
            <person name="Mountcastle J."/>
            <person name="Jarvis E.D."/>
        </authorList>
    </citation>
    <scope>NUCLEOTIDE SEQUENCE [LARGE SCALE GENOMIC DNA]</scope>
</reference>
<reference evidence="2" key="4">
    <citation type="submission" date="2025-08" db="UniProtKB">
        <authorList>
            <consortium name="Ensembl"/>
        </authorList>
    </citation>
    <scope>IDENTIFICATION</scope>
</reference>
<dbReference type="AlphaFoldDB" id="A0A671E2A1"/>
<evidence type="ECO:0000313" key="2">
    <source>
        <dbReference type="Ensembl" id="ENSRFEP00010004652.1"/>
    </source>
</evidence>
<protein>
    <submittedName>
        <fullName evidence="2">Uncharacterized protein</fullName>
    </submittedName>
</protein>
<organism evidence="2 3">
    <name type="scientific">Rhinolophus ferrumequinum</name>
    <name type="common">Greater horseshoe bat</name>
    <dbReference type="NCBI Taxonomy" id="59479"/>
    <lineage>
        <taxon>Eukaryota</taxon>
        <taxon>Metazoa</taxon>
        <taxon>Chordata</taxon>
        <taxon>Craniata</taxon>
        <taxon>Vertebrata</taxon>
        <taxon>Euteleostomi</taxon>
        <taxon>Mammalia</taxon>
        <taxon>Eutheria</taxon>
        <taxon>Laurasiatheria</taxon>
        <taxon>Chiroptera</taxon>
        <taxon>Yinpterochiroptera</taxon>
        <taxon>Rhinolophoidea</taxon>
        <taxon>Rhinolophidae</taxon>
        <taxon>Rhinolophinae</taxon>
        <taxon>Rhinolophus</taxon>
    </lineage>
</organism>
<feature type="transmembrane region" description="Helical" evidence="1">
    <location>
        <begin position="21"/>
        <end position="39"/>
    </location>
</feature>
<evidence type="ECO:0000256" key="1">
    <source>
        <dbReference type="SAM" id="Phobius"/>
    </source>
</evidence>
<keyword evidence="1" id="KW-0812">Transmembrane</keyword>
<sequence length="53" mass="6164">MVKLNKETKQRVKQHIKGSQCAVCWDIIPLAIYLVYFGGKRLFGHLYLEAINE</sequence>
<reference evidence="2 3" key="1">
    <citation type="journal article" date="2015" name="Annu Rev Anim Biosci">
        <title>The Genome 10K Project: a way forward.</title>
        <authorList>
            <person name="Koepfli K.P."/>
            <person name="Paten B."/>
            <person name="O'Brien S.J."/>
            <person name="Koepfli K.P."/>
            <person name="Paten B."/>
            <person name="Antunes A."/>
            <person name="Belov K."/>
            <person name="Bustamante C."/>
            <person name="Castoe T.A."/>
            <person name="Clawson H."/>
            <person name="Crawford A.J."/>
            <person name="Diekhans M."/>
            <person name="Distel D."/>
            <person name="Durbin R."/>
            <person name="Earl D."/>
            <person name="Fujita M.K."/>
            <person name="Gamble T."/>
            <person name="Georges A."/>
            <person name="Gemmell N."/>
            <person name="Gilbert M.T."/>
            <person name="Graves J.M."/>
            <person name="Green R.E."/>
            <person name="Hickey G."/>
            <person name="Jarvis E.D."/>
            <person name="Johnson W."/>
            <person name="Komissarov A."/>
            <person name="Korf I."/>
            <person name="Kuhn R."/>
            <person name="Larkin D.M."/>
            <person name="Lewin H."/>
            <person name="Lopez J.V."/>
            <person name="Ma J."/>
            <person name="Marques-Bonet T."/>
            <person name="Miller W."/>
            <person name="Murphy R."/>
            <person name="Pevzner P."/>
            <person name="Shapiro B."/>
            <person name="Steiner C."/>
            <person name="Tamazian G."/>
            <person name="Venkatesh B."/>
            <person name="Wang J."/>
            <person name="Wayne R."/>
            <person name="Wiley E."/>
            <person name="Yang H."/>
            <person name="Zhang G."/>
            <person name="Haussler D."/>
            <person name="Ryder O."/>
            <person name="O'Brien S.J."/>
        </authorList>
    </citation>
    <scope>NUCLEOTIDE SEQUENCE</scope>
</reference>
<accession>A0A671E2A1</accession>
<dbReference type="Proteomes" id="UP000472240">
    <property type="component" value="Chromosome 3"/>
</dbReference>
<reference evidence="2" key="5">
    <citation type="submission" date="2025-09" db="UniProtKB">
        <authorList>
            <consortium name="Ensembl"/>
        </authorList>
    </citation>
    <scope>IDENTIFICATION</scope>
</reference>
<name>A0A671E2A1_RHIFE</name>
<keyword evidence="3" id="KW-1185">Reference proteome</keyword>
<dbReference type="Ensembl" id="ENSRFET00010005095.1">
    <property type="protein sequence ID" value="ENSRFEP00010004652.1"/>
    <property type="gene ID" value="ENSRFEG00010003239.1"/>
</dbReference>
<keyword evidence="1" id="KW-0472">Membrane</keyword>
<dbReference type="InParanoid" id="A0A671E2A1"/>